<dbReference type="GO" id="GO:0016763">
    <property type="term" value="F:pentosyltransferase activity"/>
    <property type="evidence" value="ECO:0007669"/>
    <property type="project" value="TreeGrafter"/>
</dbReference>
<dbReference type="OrthoDB" id="7864577at2"/>
<evidence type="ECO:0000256" key="6">
    <source>
        <dbReference type="ARBA" id="ARBA00022989"/>
    </source>
</evidence>
<accession>A0A0W0WU80</accession>
<gene>
    <name evidence="9" type="ORF">Lnau_0856</name>
</gene>
<feature type="transmembrane region" description="Helical" evidence="8">
    <location>
        <begin position="125"/>
        <end position="142"/>
    </location>
</feature>
<feature type="transmembrane region" description="Helical" evidence="8">
    <location>
        <begin position="214"/>
        <end position="231"/>
    </location>
</feature>
<name>A0A0W0WU80_9GAMM</name>
<evidence type="ECO:0000313" key="10">
    <source>
        <dbReference type="Proteomes" id="UP000054725"/>
    </source>
</evidence>
<feature type="transmembrane region" description="Helical" evidence="8">
    <location>
        <begin position="12"/>
        <end position="31"/>
    </location>
</feature>
<evidence type="ECO:0000256" key="3">
    <source>
        <dbReference type="ARBA" id="ARBA00022676"/>
    </source>
</evidence>
<keyword evidence="10" id="KW-1185">Reference proteome</keyword>
<dbReference type="RefSeq" id="WP_058503911.1">
    <property type="nucleotide sequence ID" value="NZ_CAAAIF010000001.1"/>
</dbReference>
<organism evidence="9 10">
    <name type="scientific">Legionella nautarum</name>
    <dbReference type="NCBI Taxonomy" id="45070"/>
    <lineage>
        <taxon>Bacteria</taxon>
        <taxon>Pseudomonadati</taxon>
        <taxon>Pseudomonadota</taxon>
        <taxon>Gammaproteobacteria</taxon>
        <taxon>Legionellales</taxon>
        <taxon>Legionellaceae</taxon>
        <taxon>Legionella</taxon>
    </lineage>
</organism>
<dbReference type="EMBL" id="LNYO01000013">
    <property type="protein sequence ID" value="KTD35872.1"/>
    <property type="molecule type" value="Genomic_DNA"/>
</dbReference>
<evidence type="ECO:0008006" key="11">
    <source>
        <dbReference type="Google" id="ProtNLM"/>
    </source>
</evidence>
<feature type="transmembrane region" description="Helical" evidence="8">
    <location>
        <begin position="99"/>
        <end position="119"/>
    </location>
</feature>
<keyword evidence="7 8" id="KW-0472">Membrane</keyword>
<keyword evidence="3" id="KW-0328">Glycosyltransferase</keyword>
<dbReference type="GO" id="GO:0005886">
    <property type="term" value="C:plasma membrane"/>
    <property type="evidence" value="ECO:0007669"/>
    <property type="project" value="UniProtKB-SubCell"/>
</dbReference>
<reference evidence="9 10" key="1">
    <citation type="submission" date="2015-11" db="EMBL/GenBank/DDBJ databases">
        <title>Genomic analysis of 38 Legionella species identifies large and diverse effector repertoires.</title>
        <authorList>
            <person name="Burstein D."/>
            <person name="Amaro F."/>
            <person name="Zusman T."/>
            <person name="Lifshitz Z."/>
            <person name="Cohen O."/>
            <person name="Gilbert J.A."/>
            <person name="Pupko T."/>
            <person name="Shuman H.A."/>
            <person name="Segal G."/>
        </authorList>
    </citation>
    <scope>NUCLEOTIDE SEQUENCE [LARGE SCALE GENOMIC DNA]</scope>
    <source>
        <strain evidence="9 10">ATCC 49506</strain>
    </source>
</reference>
<keyword evidence="4" id="KW-0808">Transferase</keyword>
<proteinExistence type="predicted"/>
<dbReference type="PATRIC" id="fig|45070.6.peg.907"/>
<feature type="transmembrane region" description="Helical" evidence="8">
    <location>
        <begin position="174"/>
        <end position="207"/>
    </location>
</feature>
<evidence type="ECO:0000256" key="1">
    <source>
        <dbReference type="ARBA" id="ARBA00004651"/>
    </source>
</evidence>
<feature type="transmembrane region" description="Helical" evidence="8">
    <location>
        <begin position="301"/>
        <end position="319"/>
    </location>
</feature>
<dbReference type="AlphaFoldDB" id="A0A0W0WU80"/>
<comment type="caution">
    <text evidence="9">The sequence shown here is derived from an EMBL/GenBank/DDBJ whole genome shotgun (WGS) entry which is preliminary data.</text>
</comment>
<dbReference type="STRING" id="45070.Lnau_0856"/>
<evidence type="ECO:0000256" key="4">
    <source>
        <dbReference type="ARBA" id="ARBA00022679"/>
    </source>
</evidence>
<dbReference type="PANTHER" id="PTHR33908:SF11">
    <property type="entry name" value="MEMBRANE PROTEIN"/>
    <property type="match status" value="1"/>
</dbReference>
<feature type="transmembrane region" description="Helical" evidence="8">
    <location>
        <begin position="149"/>
        <end position="168"/>
    </location>
</feature>
<dbReference type="InterPro" id="IPR050297">
    <property type="entry name" value="LipidA_mod_glycosyltrf_83"/>
</dbReference>
<evidence type="ECO:0000256" key="7">
    <source>
        <dbReference type="ARBA" id="ARBA00023136"/>
    </source>
</evidence>
<dbReference type="Proteomes" id="UP000054725">
    <property type="component" value="Unassembled WGS sequence"/>
</dbReference>
<keyword evidence="6 8" id="KW-1133">Transmembrane helix</keyword>
<evidence type="ECO:0000313" key="9">
    <source>
        <dbReference type="EMBL" id="KTD35872.1"/>
    </source>
</evidence>
<keyword evidence="2" id="KW-1003">Cell membrane</keyword>
<sequence length="512" mass="58009">MKGLKKIDFQQHPILLLSLLTCFAFFVRYFFAFQELAYLDRLFIPDDAYYILSISRSMVAGLGPSVDGVQLTNGFQPLISFFQTAIFLLGFKGDQAVSLAVYLTAFWGGISTFVLGYLLMILSSIRAAFFGSVLWIFCPIIIQNDLNGMETSLAGFLNLLTILLVLLIDKKLTYLRLLILGVICGLAYLARADSCFLLIVIGLFALLRWGFHASLFFVAIAVLVVLPWWIYSYAHFATIIPESVQAIKQLVNYIHRSTQFNTLASLYSLIEWFPFFKCLALTACLGIIITFYIIAKGACRAGLMAYILVPSIALQWIFYTFYLPAFWFFTRYYYFIYSVILILLALLLDAKKDSQAQRRSLAFLLLILLAFCIYLSQFLGKPQRTKAADISSLKGYRDVALELIAHLAPGDRIGAFQSGALSYYAPASVRVINLDGVVNAEAAKAFKTKTMKNYVDSQHMNRFADWEYNAYLFKDLYGAPFPAGCFNTIYETQKQGSQRFTLRNYNPKCKFQ</sequence>
<dbReference type="PANTHER" id="PTHR33908">
    <property type="entry name" value="MANNOSYLTRANSFERASE YKCB-RELATED"/>
    <property type="match status" value="1"/>
</dbReference>
<feature type="transmembrane region" description="Helical" evidence="8">
    <location>
        <begin position="272"/>
        <end position="294"/>
    </location>
</feature>
<feature type="transmembrane region" description="Helical" evidence="8">
    <location>
        <begin position="360"/>
        <end position="379"/>
    </location>
</feature>
<protein>
    <recommendedName>
        <fullName evidence="11">Glycosyltransferase RgtA/B/C/D-like domain-containing protein</fullName>
    </recommendedName>
</protein>
<dbReference type="GO" id="GO:0009103">
    <property type="term" value="P:lipopolysaccharide biosynthetic process"/>
    <property type="evidence" value="ECO:0007669"/>
    <property type="project" value="UniProtKB-ARBA"/>
</dbReference>
<evidence type="ECO:0000256" key="8">
    <source>
        <dbReference type="SAM" id="Phobius"/>
    </source>
</evidence>
<comment type="subcellular location">
    <subcellularLocation>
        <location evidence="1">Cell membrane</location>
        <topology evidence="1">Multi-pass membrane protein</topology>
    </subcellularLocation>
</comment>
<feature type="transmembrane region" description="Helical" evidence="8">
    <location>
        <begin position="74"/>
        <end position="92"/>
    </location>
</feature>
<keyword evidence="5 8" id="KW-0812">Transmembrane</keyword>
<evidence type="ECO:0000256" key="2">
    <source>
        <dbReference type="ARBA" id="ARBA00022475"/>
    </source>
</evidence>
<feature type="transmembrane region" description="Helical" evidence="8">
    <location>
        <begin position="331"/>
        <end position="348"/>
    </location>
</feature>
<evidence type="ECO:0000256" key="5">
    <source>
        <dbReference type="ARBA" id="ARBA00022692"/>
    </source>
</evidence>